<reference evidence="1 2" key="1">
    <citation type="submission" date="2017-05" db="EMBL/GenBank/DDBJ databases">
        <title>High clonality and local adaptation shapes Vibrionaceae linages within an endangered oasis.</title>
        <authorList>
            <person name="Vazquez-Rosas-Landa M."/>
        </authorList>
    </citation>
    <scope>NUCLEOTIDE SEQUENCE [LARGE SCALE GENOMIC DNA]</scope>
    <source>
        <strain evidence="1 2">P46_P4S1P180</strain>
    </source>
</reference>
<name>A0A7X4WAU0_9GAMM</name>
<dbReference type="EMBL" id="WXWW01000136">
    <property type="protein sequence ID" value="NAW65309.1"/>
    <property type="molecule type" value="Genomic_DNA"/>
</dbReference>
<sequence>MQTDISFRNLSLNTHLPSVTIFQRNHLNNSTRCIAWKVITHCQYKWSHPFRIETSYSYRLCDSHGNYSTARNLSLEKLPHHDEHGLLITRDTNIISVRKTTDNKYTGIQLLKNNRVIANNALSNDFHTSFQLTDTFYIAADLRTSQGMLIHPINMNMSLTGFDIHDKTRIDITMTGGQPGAESSPLTFQISAI</sequence>
<dbReference type="Proteomes" id="UP000465712">
    <property type="component" value="Unassembled WGS sequence"/>
</dbReference>
<comment type="caution">
    <text evidence="1">The sequence shown here is derived from an EMBL/GenBank/DDBJ whole genome shotgun (WGS) entry which is preliminary data.</text>
</comment>
<evidence type="ECO:0000313" key="1">
    <source>
        <dbReference type="EMBL" id="NAW65309.1"/>
    </source>
</evidence>
<dbReference type="AlphaFoldDB" id="A0A7X4WAU0"/>
<dbReference type="RefSeq" id="WP_161444306.1">
    <property type="nucleotide sequence ID" value="NZ_WXWW01000136.1"/>
</dbReference>
<proteinExistence type="predicted"/>
<organism evidence="1 2">
    <name type="scientific">Photobacterium halotolerans</name>
    <dbReference type="NCBI Taxonomy" id="265726"/>
    <lineage>
        <taxon>Bacteria</taxon>
        <taxon>Pseudomonadati</taxon>
        <taxon>Pseudomonadota</taxon>
        <taxon>Gammaproteobacteria</taxon>
        <taxon>Vibrionales</taxon>
        <taxon>Vibrionaceae</taxon>
        <taxon>Photobacterium</taxon>
    </lineage>
</organism>
<protein>
    <submittedName>
        <fullName evidence="1">Uncharacterized protein</fullName>
    </submittedName>
</protein>
<evidence type="ECO:0000313" key="2">
    <source>
        <dbReference type="Proteomes" id="UP000465712"/>
    </source>
</evidence>
<gene>
    <name evidence="1" type="ORF">CAG72_08775</name>
</gene>
<accession>A0A7X4WAU0</accession>